<dbReference type="SUPFAM" id="SSF54427">
    <property type="entry name" value="NTF2-like"/>
    <property type="match status" value="1"/>
</dbReference>
<evidence type="ECO:0000256" key="8">
    <source>
        <dbReference type="ARBA" id="ARBA00043031"/>
    </source>
</evidence>
<dbReference type="GO" id="GO:0005739">
    <property type="term" value="C:mitochondrion"/>
    <property type="evidence" value="ECO:0007669"/>
    <property type="project" value="UniProtKB-SubCell"/>
</dbReference>
<feature type="domain" description="Tim44-like" evidence="10">
    <location>
        <begin position="138"/>
        <end position="286"/>
    </location>
</feature>
<dbReference type="PANTHER" id="PTHR28554:SF1">
    <property type="entry name" value="LARGE RIBOSOMAL SUBUNIT PROTEIN ML45"/>
    <property type="match status" value="1"/>
</dbReference>
<protein>
    <recommendedName>
        <fullName evidence="7">Large ribosomal subunit protein mL45</fullName>
    </recommendedName>
    <alternativeName>
        <fullName evidence="8">39S ribosomal protein L45, mitochondrial</fullName>
    </alternativeName>
</protein>
<dbReference type="InterPro" id="IPR051975">
    <property type="entry name" value="mtLSU_mL45"/>
</dbReference>
<dbReference type="EMBL" id="LR003568">
    <property type="protein sequence ID" value="SVE73187.1"/>
    <property type="molecule type" value="mRNA"/>
</dbReference>
<dbReference type="GO" id="GO:0005840">
    <property type="term" value="C:ribosome"/>
    <property type="evidence" value="ECO:0007669"/>
    <property type="project" value="UniProtKB-KW"/>
</dbReference>
<proteinExistence type="evidence at transcript level"/>
<comment type="similarity">
    <text evidence="6">Belongs to the mitochondrion-specific ribosomal protein mL45 family.</text>
</comment>
<dbReference type="Gene3D" id="3.10.450.240">
    <property type="match status" value="1"/>
</dbReference>
<dbReference type="FunFam" id="3.10.450.240:FF:000003">
    <property type="entry name" value="39S ribosomal protein L45, mitochondrial"/>
    <property type="match status" value="1"/>
</dbReference>
<evidence type="ECO:0000256" key="7">
    <source>
        <dbReference type="ARBA" id="ARBA00039448"/>
    </source>
</evidence>
<keyword evidence="5" id="KW-0687">Ribonucleoprotein</keyword>
<evidence type="ECO:0000256" key="2">
    <source>
        <dbReference type="ARBA" id="ARBA00022946"/>
    </source>
</evidence>
<dbReference type="InterPro" id="IPR032710">
    <property type="entry name" value="NTF2-like_dom_sf"/>
</dbReference>
<gene>
    <name evidence="11" type="primary">EOG090X0DDP</name>
</gene>
<evidence type="ECO:0000256" key="3">
    <source>
        <dbReference type="ARBA" id="ARBA00022980"/>
    </source>
</evidence>
<dbReference type="AlphaFoldDB" id="A0A4Y7LUT0"/>
<comment type="subcellular location">
    <subcellularLocation>
        <location evidence="1">Mitochondrion</location>
    </subcellularLocation>
</comment>
<evidence type="ECO:0000256" key="9">
    <source>
        <dbReference type="SAM" id="MobiDB-lite"/>
    </source>
</evidence>
<evidence type="ECO:0000313" key="11">
    <source>
        <dbReference type="EMBL" id="SVE73187.1"/>
    </source>
</evidence>
<dbReference type="Pfam" id="PF04280">
    <property type="entry name" value="Tim44"/>
    <property type="match status" value="1"/>
</dbReference>
<evidence type="ECO:0000256" key="1">
    <source>
        <dbReference type="ARBA" id="ARBA00004173"/>
    </source>
</evidence>
<keyword evidence="2" id="KW-0809">Transit peptide</keyword>
<keyword evidence="3" id="KW-0689">Ribosomal protein</keyword>
<dbReference type="PANTHER" id="PTHR28554">
    <property type="entry name" value="39S RIBOSOMAL PROTEIN L45, MITOCHONDRIAL"/>
    <property type="match status" value="1"/>
</dbReference>
<accession>A0A4Y7LUT0</accession>
<dbReference type="SMART" id="SM00978">
    <property type="entry name" value="Tim44"/>
    <property type="match status" value="1"/>
</dbReference>
<keyword evidence="4" id="KW-0496">Mitochondrion</keyword>
<evidence type="ECO:0000256" key="6">
    <source>
        <dbReference type="ARBA" id="ARBA00038073"/>
    </source>
</evidence>
<sequence>MSFVQLTSLRTVLNSSFRNVLQLNIPSLNAGFQVRERHTKHWDPKFKKLRRLKVQKVKLPNFQEETDGTKMTPDQMRARMKEQGLLPPRSWMERPLIISATGGTFEPYVPPEGDGKLSALSLGGAKQSLELLSKKSKSTLAVRKIRSFDDDFSPKEFPEEAQKIYINAHKALAEKDYDTLHQCATELSFPLMTQDLRSCTVRWQFLKSFEPPRVVHVRCTDVINKENVFAQVTVRFNTQQTLAVYDRFGRLIYGSEVVAKDVLEYVVFEKHMANIYGTWRIHEKIIPDWMPQREPGKKTFIQPKEVETVPATDSVVPATPSDKSAAVA</sequence>
<dbReference type="GO" id="GO:1990904">
    <property type="term" value="C:ribonucleoprotein complex"/>
    <property type="evidence" value="ECO:0007669"/>
    <property type="project" value="UniProtKB-KW"/>
</dbReference>
<dbReference type="InterPro" id="IPR007379">
    <property type="entry name" value="Tim44-like_dom"/>
</dbReference>
<feature type="region of interest" description="Disordered" evidence="9">
    <location>
        <begin position="302"/>
        <end position="328"/>
    </location>
</feature>
<name>A0A4Y7LUT0_9CRUS</name>
<organism evidence="11">
    <name type="scientific">Ceriodaphnia reticulata</name>
    <dbReference type="NCBI Taxonomy" id="302197"/>
    <lineage>
        <taxon>Eukaryota</taxon>
        <taxon>Metazoa</taxon>
        <taxon>Ecdysozoa</taxon>
        <taxon>Arthropoda</taxon>
        <taxon>Crustacea</taxon>
        <taxon>Branchiopoda</taxon>
        <taxon>Diplostraca</taxon>
        <taxon>Cladocera</taxon>
        <taxon>Anomopoda</taxon>
        <taxon>Daphniidae</taxon>
        <taxon>Ceriodaphnia</taxon>
    </lineage>
</organism>
<evidence type="ECO:0000256" key="5">
    <source>
        <dbReference type="ARBA" id="ARBA00023274"/>
    </source>
</evidence>
<reference evidence="11" key="1">
    <citation type="submission" date="2018-08" db="EMBL/GenBank/DDBJ databases">
        <authorList>
            <person name="Cornetti L."/>
        </authorList>
    </citation>
    <scope>NUCLEOTIDE SEQUENCE</scope>
    <source>
        <strain evidence="11">OM-SAIQ-clone2</strain>
    </source>
</reference>
<evidence type="ECO:0000259" key="10">
    <source>
        <dbReference type="SMART" id="SM00978"/>
    </source>
</evidence>
<evidence type="ECO:0000256" key="4">
    <source>
        <dbReference type="ARBA" id="ARBA00023128"/>
    </source>
</evidence>